<evidence type="ECO:0000313" key="1">
    <source>
        <dbReference type="EMBL" id="GIO36943.1"/>
    </source>
</evidence>
<dbReference type="EMBL" id="BORR01000005">
    <property type="protein sequence ID" value="GIO36943.1"/>
    <property type="molecule type" value="Genomic_DNA"/>
</dbReference>
<organism evidence="1 2">
    <name type="scientific">Paenibacillus antibioticophila</name>
    <dbReference type="NCBI Taxonomy" id="1274374"/>
    <lineage>
        <taxon>Bacteria</taxon>
        <taxon>Bacillati</taxon>
        <taxon>Bacillota</taxon>
        <taxon>Bacilli</taxon>
        <taxon>Bacillales</taxon>
        <taxon>Paenibacillaceae</taxon>
        <taxon>Paenibacillus</taxon>
    </lineage>
</organism>
<gene>
    <name evidence="1" type="ORF">J41TS12_18040</name>
</gene>
<dbReference type="PROSITE" id="PS51257">
    <property type="entry name" value="PROKAR_LIPOPROTEIN"/>
    <property type="match status" value="1"/>
</dbReference>
<keyword evidence="2" id="KW-1185">Reference proteome</keyword>
<reference evidence="1 2" key="1">
    <citation type="submission" date="2021-03" db="EMBL/GenBank/DDBJ databases">
        <title>Antimicrobial resistance genes in bacteria isolated from Japanese honey, and their potential for conferring macrolide and lincosamide resistance in the American foulbrood pathogen Paenibacillus larvae.</title>
        <authorList>
            <person name="Okamoto M."/>
            <person name="Kumagai M."/>
            <person name="Kanamori H."/>
            <person name="Takamatsu D."/>
        </authorList>
    </citation>
    <scope>NUCLEOTIDE SEQUENCE [LARGE SCALE GENOMIC DNA]</scope>
    <source>
        <strain evidence="1 2">J41TS12</strain>
    </source>
</reference>
<protein>
    <recommendedName>
        <fullName evidence="3">DUF3939 domain-containing protein</fullName>
    </recommendedName>
</protein>
<proteinExistence type="predicted"/>
<sequence>MHRNHFAPLARIMLVPMALAILLSGCLYREAVSENPSDAYREGVNRIQLAVDQYQSDHELLPLITPSEDTPKYEKFRVDLALLQKQGYLESIPGAAFENGGSVYFLIQNEELDPVIKIMDLTTVQYVNDVERLAAKYREQQGGALPVQKEDGELPEGIHRVDLKAMGGKNYVLKSVYSGQELNYLINDEGKVYVDYAPDLMQIVERTGVTPSDNYDIREMLTEQSYFVPVKSLPYFWEENRPIPQPE</sequence>
<dbReference type="Proteomes" id="UP000681162">
    <property type="component" value="Unassembled WGS sequence"/>
</dbReference>
<accession>A0A920CGL6</accession>
<dbReference type="RefSeq" id="WP_212939249.1">
    <property type="nucleotide sequence ID" value="NZ_BORR01000005.1"/>
</dbReference>
<evidence type="ECO:0008006" key="3">
    <source>
        <dbReference type="Google" id="ProtNLM"/>
    </source>
</evidence>
<name>A0A920CGL6_9BACL</name>
<comment type="caution">
    <text evidence="1">The sequence shown here is derived from an EMBL/GenBank/DDBJ whole genome shotgun (WGS) entry which is preliminary data.</text>
</comment>
<evidence type="ECO:0000313" key="2">
    <source>
        <dbReference type="Proteomes" id="UP000681162"/>
    </source>
</evidence>
<dbReference type="AlphaFoldDB" id="A0A920CGL6"/>